<keyword evidence="3" id="KW-1185">Reference proteome</keyword>
<proteinExistence type="predicted"/>
<reference evidence="2 3" key="1">
    <citation type="submission" date="2018-03" db="EMBL/GenBank/DDBJ databases">
        <title>Genomic Encyclopedia of Archaeal and Bacterial Type Strains, Phase II (KMG-II): from individual species to whole genera.</title>
        <authorList>
            <person name="Goeker M."/>
        </authorList>
    </citation>
    <scope>NUCLEOTIDE SEQUENCE [LARGE SCALE GENOMIC DNA]</scope>
    <source>
        <strain evidence="2 3">DSM 100065</strain>
    </source>
</reference>
<feature type="transmembrane region" description="Helical" evidence="1">
    <location>
        <begin position="132"/>
        <end position="150"/>
    </location>
</feature>
<gene>
    <name evidence="2" type="ORF">CLV47_10131</name>
</gene>
<keyword evidence="1" id="KW-0812">Transmembrane</keyword>
<dbReference type="AlphaFoldDB" id="A0A2T1A607"/>
<comment type="caution">
    <text evidence="2">The sequence shown here is derived from an EMBL/GenBank/DDBJ whole genome shotgun (WGS) entry which is preliminary data.</text>
</comment>
<feature type="transmembrane region" description="Helical" evidence="1">
    <location>
        <begin position="69"/>
        <end position="90"/>
    </location>
</feature>
<sequence>MDVEGATPRLTDRDLADRYARLYGPFAVVMLLLTFFPYMRSGEPKGGITPHEFGSLWREAFGPGGDNEVATFGAALFVAAIVLVLIATFVPPPPVLTATIAVLALIIVVMVWTRPGFYNTPALTDAGIADIAIGYALVVLTITHTIHTVLRRSARGDRD</sequence>
<dbReference type="RefSeq" id="WP_106346980.1">
    <property type="nucleotide sequence ID" value="NZ_PVUE01000001.1"/>
</dbReference>
<protein>
    <submittedName>
        <fullName evidence="2">Uncharacterized protein</fullName>
    </submittedName>
</protein>
<dbReference type="OrthoDB" id="5197852at2"/>
<evidence type="ECO:0000313" key="3">
    <source>
        <dbReference type="Proteomes" id="UP000237752"/>
    </source>
</evidence>
<keyword evidence="1" id="KW-1133">Transmembrane helix</keyword>
<feature type="transmembrane region" description="Helical" evidence="1">
    <location>
        <begin position="95"/>
        <end position="112"/>
    </location>
</feature>
<name>A0A2T1A607_9ACTN</name>
<dbReference type="EMBL" id="PVUE01000001">
    <property type="protein sequence ID" value="PRZ43907.1"/>
    <property type="molecule type" value="Genomic_DNA"/>
</dbReference>
<keyword evidence="1" id="KW-0472">Membrane</keyword>
<organism evidence="2 3">
    <name type="scientific">Antricoccus suffuscus</name>
    <dbReference type="NCBI Taxonomy" id="1629062"/>
    <lineage>
        <taxon>Bacteria</taxon>
        <taxon>Bacillati</taxon>
        <taxon>Actinomycetota</taxon>
        <taxon>Actinomycetes</taxon>
        <taxon>Geodermatophilales</taxon>
        <taxon>Antricoccaceae</taxon>
        <taxon>Antricoccus</taxon>
    </lineage>
</organism>
<accession>A0A2T1A607</accession>
<evidence type="ECO:0000256" key="1">
    <source>
        <dbReference type="SAM" id="Phobius"/>
    </source>
</evidence>
<feature type="transmembrane region" description="Helical" evidence="1">
    <location>
        <begin position="20"/>
        <end position="39"/>
    </location>
</feature>
<evidence type="ECO:0000313" key="2">
    <source>
        <dbReference type="EMBL" id="PRZ43907.1"/>
    </source>
</evidence>
<dbReference type="Proteomes" id="UP000237752">
    <property type="component" value="Unassembled WGS sequence"/>
</dbReference>